<feature type="transmembrane region" description="Helical" evidence="1">
    <location>
        <begin position="27"/>
        <end position="44"/>
    </location>
</feature>
<evidence type="ECO:0000256" key="1">
    <source>
        <dbReference type="SAM" id="Phobius"/>
    </source>
</evidence>
<keyword evidence="1" id="KW-0812">Transmembrane</keyword>
<keyword evidence="1" id="KW-0472">Membrane</keyword>
<evidence type="ECO:0008006" key="4">
    <source>
        <dbReference type="Google" id="ProtNLM"/>
    </source>
</evidence>
<keyword evidence="3" id="KW-1185">Reference proteome</keyword>
<accession>A0A7T2GJN3</accession>
<dbReference type="EMBL" id="CP065592">
    <property type="protein sequence ID" value="QPQ55094.1"/>
    <property type="molecule type" value="Genomic_DNA"/>
</dbReference>
<organism evidence="2 3">
    <name type="scientific">Allosphingosinicella flava</name>
    <dbReference type="NCBI Taxonomy" id="2771430"/>
    <lineage>
        <taxon>Bacteria</taxon>
        <taxon>Pseudomonadati</taxon>
        <taxon>Pseudomonadota</taxon>
        <taxon>Alphaproteobacteria</taxon>
        <taxon>Sphingomonadales</taxon>
        <taxon>Sphingomonadaceae</taxon>
        <taxon>Allosphingosinicella</taxon>
    </lineage>
</organism>
<proteinExistence type="predicted"/>
<reference evidence="2 3" key="1">
    <citation type="submission" date="2020-11" db="EMBL/GenBank/DDBJ databases">
        <title>Genome seq and assembly of Sphingosinicella sp.</title>
        <authorList>
            <person name="Chhetri G."/>
        </authorList>
    </citation>
    <scope>NUCLEOTIDE SEQUENCE [LARGE SCALE GENOMIC DNA]</scope>
    <source>
        <strain evidence="2 3">UDD2</strain>
    </source>
</reference>
<dbReference type="AlphaFoldDB" id="A0A7T2GJN3"/>
<keyword evidence="1" id="KW-1133">Transmembrane helix</keyword>
<name>A0A7T2GJN3_9SPHN</name>
<dbReference type="Proteomes" id="UP000594873">
    <property type="component" value="Chromosome"/>
</dbReference>
<gene>
    <name evidence="2" type="ORF">IC614_00235</name>
</gene>
<sequence>MTLGGISAAYADVKVFIEHYTGLERDALHIHLAILLYLCAMFVFRQTRRSRIPWLVVLAFEILNELFDLRWQQIQGTSLAWHESLKDLWNTMLWPTALLFIGRYTTLFGHRAGKSEGP</sequence>
<evidence type="ECO:0000313" key="3">
    <source>
        <dbReference type="Proteomes" id="UP000594873"/>
    </source>
</evidence>
<dbReference type="KEGG" id="sflv:IC614_00235"/>
<protein>
    <recommendedName>
        <fullName evidence="4">VanZ-like domain-containing protein</fullName>
    </recommendedName>
</protein>
<evidence type="ECO:0000313" key="2">
    <source>
        <dbReference type="EMBL" id="QPQ55094.1"/>
    </source>
</evidence>
<dbReference type="RefSeq" id="WP_200971770.1">
    <property type="nucleotide sequence ID" value="NZ_CP065592.1"/>
</dbReference>